<feature type="transmembrane region" description="Helical" evidence="1">
    <location>
        <begin position="54"/>
        <end position="70"/>
    </location>
</feature>
<evidence type="ECO:0000256" key="1">
    <source>
        <dbReference type="SAM" id="Phobius"/>
    </source>
</evidence>
<dbReference type="Gene3D" id="1.20.120.1220">
    <property type="match status" value="1"/>
</dbReference>
<keyword evidence="1" id="KW-1133">Transmembrane helix</keyword>
<dbReference type="Pfam" id="PF01478">
    <property type="entry name" value="Peptidase_A24"/>
    <property type="match status" value="1"/>
</dbReference>
<dbReference type="RefSeq" id="WP_193537031.1">
    <property type="nucleotide sequence ID" value="NZ_JACRTD010000003.1"/>
</dbReference>
<feature type="transmembrane region" description="Helical" evidence="1">
    <location>
        <begin position="129"/>
        <end position="147"/>
    </location>
</feature>
<dbReference type="InterPro" id="IPR000045">
    <property type="entry name" value="Prepilin_IV_endopep_pep"/>
</dbReference>
<keyword evidence="1" id="KW-0812">Transmembrane</keyword>
<evidence type="ECO:0000259" key="2">
    <source>
        <dbReference type="Pfam" id="PF01478"/>
    </source>
</evidence>
<gene>
    <name evidence="3" type="ORF">H8705_04665</name>
</gene>
<feature type="transmembrane region" description="Helical" evidence="1">
    <location>
        <begin position="82"/>
        <end position="109"/>
    </location>
</feature>
<sequence length="151" mass="15654">MPADAAVRSVWFFCTLALASAADLRRHLIPNTFCILTAVAGLIAISPARFVGQILGPLAALPFLGVAMIFPDRAGGGDIKFVASVGFVLGLLPTLWGGILGLSLAIGYAAARACIEKHCAATPTPIGEIAIPLAPFLSIGFAIFYVLEVMT</sequence>
<evidence type="ECO:0000313" key="3">
    <source>
        <dbReference type="EMBL" id="MBC8584870.1"/>
    </source>
</evidence>
<dbReference type="Proteomes" id="UP000623678">
    <property type="component" value="Unassembled WGS sequence"/>
</dbReference>
<keyword evidence="4" id="KW-1185">Reference proteome</keyword>
<feature type="transmembrane region" description="Helical" evidence="1">
    <location>
        <begin position="29"/>
        <end position="48"/>
    </location>
</feature>
<accession>A0A926EM34</accession>
<dbReference type="AlphaFoldDB" id="A0A926EM34"/>
<name>A0A926EM34_9FIRM</name>
<feature type="transmembrane region" description="Helical" evidence="1">
    <location>
        <begin position="6"/>
        <end position="22"/>
    </location>
</feature>
<dbReference type="GO" id="GO:0004190">
    <property type="term" value="F:aspartic-type endopeptidase activity"/>
    <property type="evidence" value="ECO:0007669"/>
    <property type="project" value="InterPro"/>
</dbReference>
<proteinExistence type="predicted"/>
<reference evidence="3" key="1">
    <citation type="submission" date="2020-08" db="EMBL/GenBank/DDBJ databases">
        <title>Genome public.</title>
        <authorList>
            <person name="Liu C."/>
            <person name="Sun Q."/>
        </authorList>
    </citation>
    <scope>NUCLEOTIDE SEQUENCE</scope>
    <source>
        <strain evidence="3">NSJ-64</strain>
    </source>
</reference>
<evidence type="ECO:0000313" key="4">
    <source>
        <dbReference type="Proteomes" id="UP000623678"/>
    </source>
</evidence>
<protein>
    <submittedName>
        <fullName evidence="3">Prepilin peptidase</fullName>
    </submittedName>
</protein>
<dbReference type="EMBL" id="JACRTD010000003">
    <property type="protein sequence ID" value="MBC8584870.1"/>
    <property type="molecule type" value="Genomic_DNA"/>
</dbReference>
<keyword evidence="1" id="KW-0472">Membrane</keyword>
<dbReference type="GO" id="GO:0016020">
    <property type="term" value="C:membrane"/>
    <property type="evidence" value="ECO:0007669"/>
    <property type="project" value="InterPro"/>
</dbReference>
<feature type="domain" description="Prepilin type IV endopeptidase peptidase" evidence="2">
    <location>
        <begin position="12"/>
        <end position="106"/>
    </location>
</feature>
<comment type="caution">
    <text evidence="3">The sequence shown here is derived from an EMBL/GenBank/DDBJ whole genome shotgun (WGS) entry which is preliminary data.</text>
</comment>
<organism evidence="3 4">
    <name type="scientific">Youxingia wuxianensis</name>
    <dbReference type="NCBI Taxonomy" id="2763678"/>
    <lineage>
        <taxon>Bacteria</taxon>
        <taxon>Bacillati</taxon>
        <taxon>Bacillota</taxon>
        <taxon>Clostridia</taxon>
        <taxon>Eubacteriales</taxon>
        <taxon>Oscillospiraceae</taxon>
        <taxon>Youxingia</taxon>
    </lineage>
</organism>